<dbReference type="GO" id="GO:0003824">
    <property type="term" value="F:catalytic activity"/>
    <property type="evidence" value="ECO:0007669"/>
    <property type="project" value="InterPro"/>
</dbReference>
<gene>
    <name evidence="2" type="ORF">NP493_82g01037</name>
</gene>
<accession>A0AAD9P900</accession>
<comment type="caution">
    <text evidence="2">The sequence shown here is derived from an EMBL/GenBank/DDBJ whole genome shotgun (WGS) entry which is preliminary data.</text>
</comment>
<name>A0AAD9P900_RIDPI</name>
<dbReference type="GO" id="GO:0030170">
    <property type="term" value="F:pyridoxal phosphate binding"/>
    <property type="evidence" value="ECO:0007669"/>
    <property type="project" value="InterPro"/>
</dbReference>
<dbReference type="EMBL" id="JAODUO010000081">
    <property type="protein sequence ID" value="KAK2190369.1"/>
    <property type="molecule type" value="Genomic_DNA"/>
</dbReference>
<dbReference type="GO" id="GO:0030151">
    <property type="term" value="F:molybdenum ion binding"/>
    <property type="evidence" value="ECO:0007669"/>
    <property type="project" value="InterPro"/>
</dbReference>
<feature type="domain" description="MOSC" evidence="1">
    <location>
        <begin position="158"/>
        <end position="318"/>
    </location>
</feature>
<dbReference type="PANTHER" id="PTHR14237">
    <property type="entry name" value="MOLYBDOPTERIN COFACTOR SULFURASE MOSC"/>
    <property type="match status" value="1"/>
</dbReference>
<dbReference type="PANTHER" id="PTHR14237:SF19">
    <property type="entry name" value="MITOCHONDRIAL AMIDOXIME REDUCING COMPONENT 1"/>
    <property type="match status" value="1"/>
</dbReference>
<reference evidence="2" key="1">
    <citation type="journal article" date="2023" name="Mol. Biol. Evol.">
        <title>Third-Generation Sequencing Reveals the Adaptive Role of the Epigenome in Three Deep-Sea Polychaetes.</title>
        <authorList>
            <person name="Perez M."/>
            <person name="Aroh O."/>
            <person name="Sun Y."/>
            <person name="Lan Y."/>
            <person name="Juniper S.K."/>
            <person name="Young C.R."/>
            <person name="Angers B."/>
            <person name="Qian P.Y."/>
        </authorList>
    </citation>
    <scope>NUCLEOTIDE SEQUENCE</scope>
    <source>
        <strain evidence="2">R07B-5</strain>
    </source>
</reference>
<dbReference type="InterPro" id="IPR005303">
    <property type="entry name" value="MOCOS_middle"/>
</dbReference>
<sequence>MLRKCLPCLSNKIDTEGEVVGQIDSITFYPLKSARGIEINACKCTMSGLKLKDSDIYDRHWVVIDVPNKKQFVTGRDEPTITTIQPSFQGNKLHFDAEHMETLIIPKEVQSSTLIEAKFKLEYVKGVDCGDEAAEWFEMFFGRPGFRLLYFGKNVKHRRLIDQTDDRWFVTAKPTDQLSYQNYTAFNLIAKESLNDLNRKLPEDAQCTMDWFRPNFVVTGCSAFEEVTINYLKHLCLDTWKNITIGDSTFYNLKPRNACLLVIVDPATGKVHEDQEPMKTLRTYRLVVPEFKDAPAFGVMLVAEKLGTVHVGDKVYATT</sequence>
<dbReference type="InterPro" id="IPR011037">
    <property type="entry name" value="Pyrv_Knase-like_insert_dom_sf"/>
</dbReference>
<dbReference type="Pfam" id="PF03476">
    <property type="entry name" value="MOSC_N"/>
    <property type="match status" value="1"/>
</dbReference>
<dbReference type="Pfam" id="PF03473">
    <property type="entry name" value="MOSC"/>
    <property type="match status" value="1"/>
</dbReference>
<dbReference type="PROSITE" id="PS51340">
    <property type="entry name" value="MOSC"/>
    <property type="match status" value="1"/>
</dbReference>
<dbReference type="Proteomes" id="UP001209878">
    <property type="component" value="Unassembled WGS sequence"/>
</dbReference>
<organism evidence="2 3">
    <name type="scientific">Ridgeia piscesae</name>
    <name type="common">Tubeworm</name>
    <dbReference type="NCBI Taxonomy" id="27915"/>
    <lineage>
        <taxon>Eukaryota</taxon>
        <taxon>Metazoa</taxon>
        <taxon>Spiralia</taxon>
        <taxon>Lophotrochozoa</taxon>
        <taxon>Annelida</taxon>
        <taxon>Polychaeta</taxon>
        <taxon>Sedentaria</taxon>
        <taxon>Canalipalpata</taxon>
        <taxon>Sabellida</taxon>
        <taxon>Siboglinidae</taxon>
        <taxon>Ridgeia</taxon>
    </lineage>
</organism>
<dbReference type="InterPro" id="IPR005302">
    <property type="entry name" value="MoCF_Sase_C"/>
</dbReference>
<evidence type="ECO:0000313" key="2">
    <source>
        <dbReference type="EMBL" id="KAK2190369.1"/>
    </source>
</evidence>
<dbReference type="SUPFAM" id="SSF141673">
    <property type="entry name" value="MOSC N-terminal domain-like"/>
    <property type="match status" value="1"/>
</dbReference>
<dbReference type="AlphaFoldDB" id="A0AAD9P900"/>
<keyword evidence="3" id="KW-1185">Reference proteome</keyword>
<evidence type="ECO:0000313" key="3">
    <source>
        <dbReference type="Proteomes" id="UP001209878"/>
    </source>
</evidence>
<proteinExistence type="predicted"/>
<protein>
    <recommendedName>
        <fullName evidence="1">MOSC domain-containing protein</fullName>
    </recommendedName>
</protein>
<evidence type="ECO:0000259" key="1">
    <source>
        <dbReference type="PROSITE" id="PS51340"/>
    </source>
</evidence>
<dbReference type="SUPFAM" id="SSF50800">
    <property type="entry name" value="PK beta-barrel domain-like"/>
    <property type="match status" value="1"/>
</dbReference>